<gene>
    <name evidence="1" type="ORF">HV234_17495</name>
</gene>
<dbReference type="AlphaFoldDB" id="A0ABD7AJW4"/>
<name>A0ABD7AJW4_9ENTR</name>
<dbReference type="Proteomes" id="UP000510937">
    <property type="component" value="Chromosome"/>
</dbReference>
<reference evidence="2" key="1">
    <citation type="submission" date="2020-06" db="EMBL/GenBank/DDBJ databases">
        <title>REHAB project genomes.</title>
        <authorList>
            <person name="Shaw L.P."/>
        </authorList>
    </citation>
    <scope>NUCLEOTIDE SEQUENCE [LARGE SCALE GENOMIC DNA]</scope>
    <source>
        <strain evidence="2">RHBSTW-00555</strain>
    </source>
</reference>
<accession>A0ABD7AJW4</accession>
<evidence type="ECO:0000313" key="2">
    <source>
        <dbReference type="Proteomes" id="UP000510937"/>
    </source>
</evidence>
<dbReference type="RefSeq" id="WP_148841891.1">
    <property type="nucleotide sequence ID" value="NZ_CP055315.1"/>
</dbReference>
<dbReference type="EMBL" id="CP055315">
    <property type="protein sequence ID" value="QLO53200.1"/>
    <property type="molecule type" value="Genomic_DNA"/>
</dbReference>
<protein>
    <submittedName>
        <fullName evidence="1">Uncharacterized protein</fullName>
    </submittedName>
</protein>
<organism evidence="1 2">
    <name type="scientific">Klebsiella grimontii</name>
    <dbReference type="NCBI Taxonomy" id="2058152"/>
    <lineage>
        <taxon>Bacteria</taxon>
        <taxon>Pseudomonadati</taxon>
        <taxon>Pseudomonadota</taxon>
        <taxon>Gammaproteobacteria</taxon>
        <taxon>Enterobacterales</taxon>
        <taxon>Enterobacteriaceae</taxon>
        <taxon>Klebsiella/Raoultella group</taxon>
        <taxon>Klebsiella</taxon>
    </lineage>
</organism>
<evidence type="ECO:0000313" key="1">
    <source>
        <dbReference type="EMBL" id="QLO53200.1"/>
    </source>
</evidence>
<proteinExistence type="predicted"/>
<sequence>MINKRGLSPSEFDELDPDLFNALMVYDTYIEPSGTKIDMLFHSNLCHSITMNNPGMTKEVAKSIKMTDYDFLGILDDSKTTKERYNERLQLKQNKEEKDIQSMGEIIKNLAQAKGNNKDGKKK</sequence>